<dbReference type="Proteomes" id="UP000326837">
    <property type="component" value="Chromosome"/>
</dbReference>
<organism evidence="1 2">
    <name type="scientific">Lacipirellula parvula</name>
    <dbReference type="NCBI Taxonomy" id="2650471"/>
    <lineage>
        <taxon>Bacteria</taxon>
        <taxon>Pseudomonadati</taxon>
        <taxon>Planctomycetota</taxon>
        <taxon>Planctomycetia</taxon>
        <taxon>Pirellulales</taxon>
        <taxon>Lacipirellulaceae</taxon>
        <taxon>Lacipirellula</taxon>
    </lineage>
</organism>
<keyword evidence="2" id="KW-1185">Reference proteome</keyword>
<reference evidence="2" key="1">
    <citation type="submission" date="2019-10" db="EMBL/GenBank/DDBJ databases">
        <title>Lacipirellula parvula gen. nov., sp. nov., representing a lineage of planctomycetes widespread in freshwater anoxic habitats, and description of the family Lacipirellulaceae.</title>
        <authorList>
            <person name="Dedysh S.N."/>
            <person name="Kulichevskaya I.S."/>
            <person name="Beletsky A.V."/>
            <person name="Rakitin A.L."/>
            <person name="Mardanov A.V."/>
            <person name="Ivanova A.A."/>
            <person name="Saltykova V.X."/>
            <person name="Rijpstra W.I.C."/>
            <person name="Sinninghe Damste J.S."/>
            <person name="Ravin N.V."/>
        </authorList>
    </citation>
    <scope>NUCLEOTIDE SEQUENCE [LARGE SCALE GENOMIC DNA]</scope>
    <source>
        <strain evidence="2">PX69</strain>
    </source>
</reference>
<dbReference type="KEGG" id="lpav:PLANPX_2417"/>
<evidence type="ECO:0000313" key="2">
    <source>
        <dbReference type="Proteomes" id="UP000326837"/>
    </source>
</evidence>
<proteinExistence type="predicted"/>
<name>A0A5K7X8Y4_9BACT</name>
<protein>
    <submittedName>
        <fullName evidence="1">Uncharacterized protein</fullName>
    </submittedName>
</protein>
<dbReference type="EMBL" id="AP021861">
    <property type="protein sequence ID" value="BBO32805.1"/>
    <property type="molecule type" value="Genomic_DNA"/>
</dbReference>
<sequence>MRWNLKPAANESCLNVRNFSNRQALSAATLLRTAAVATVLAAVGCGAGSSHGTREPISGSVTVDGQPLERGYLVFEPKAGQATQSGGIISAGTFSVPAEKGADPGAYSVAIFAEAKLPTTTAEAGTPEYEQAMAADKGGQVMIPEKYNVKTELTAEVKTGGENTFVFDLSTK</sequence>
<dbReference type="AlphaFoldDB" id="A0A5K7X8Y4"/>
<gene>
    <name evidence="1" type="ORF">PLANPX_2417</name>
</gene>
<evidence type="ECO:0000313" key="1">
    <source>
        <dbReference type="EMBL" id="BBO32805.1"/>
    </source>
</evidence>
<accession>A0A5K7X8Y4</accession>